<feature type="transmembrane region" description="Helical" evidence="13">
    <location>
        <begin position="134"/>
        <end position="155"/>
    </location>
</feature>
<evidence type="ECO:0000256" key="6">
    <source>
        <dbReference type="ARBA" id="ARBA00022449"/>
    </source>
</evidence>
<comment type="similarity">
    <text evidence="3">Belongs to the multi antimicrobial extrusion (MATE) (TC 2.A.66.1) family.</text>
</comment>
<dbReference type="GO" id="GO:0015297">
    <property type="term" value="F:antiporter activity"/>
    <property type="evidence" value="ECO:0007669"/>
    <property type="project" value="UniProtKB-KW"/>
</dbReference>
<feature type="transmembrane region" description="Helical" evidence="13">
    <location>
        <begin position="356"/>
        <end position="381"/>
    </location>
</feature>
<dbReference type="PANTHER" id="PTHR43298:SF2">
    <property type="entry name" value="FMN_FAD EXPORTER YEEO-RELATED"/>
    <property type="match status" value="1"/>
</dbReference>
<evidence type="ECO:0000256" key="2">
    <source>
        <dbReference type="ARBA" id="ARBA00004651"/>
    </source>
</evidence>
<evidence type="ECO:0000313" key="15">
    <source>
        <dbReference type="Proteomes" id="UP000194903"/>
    </source>
</evidence>
<evidence type="ECO:0000256" key="5">
    <source>
        <dbReference type="ARBA" id="ARBA00022448"/>
    </source>
</evidence>
<evidence type="ECO:0000256" key="1">
    <source>
        <dbReference type="ARBA" id="ARBA00003408"/>
    </source>
</evidence>
<dbReference type="InterPro" id="IPR050222">
    <property type="entry name" value="MATE_MdtK"/>
</dbReference>
<feature type="transmembrane region" description="Helical" evidence="13">
    <location>
        <begin position="260"/>
        <end position="281"/>
    </location>
</feature>
<evidence type="ECO:0000313" key="14">
    <source>
        <dbReference type="EMBL" id="OUM21523.1"/>
    </source>
</evidence>
<keyword evidence="10" id="KW-0406">Ion transport</keyword>
<name>A0A252F6X8_9FIRM</name>
<keyword evidence="9 13" id="KW-1133">Transmembrane helix</keyword>
<evidence type="ECO:0000256" key="13">
    <source>
        <dbReference type="SAM" id="Phobius"/>
    </source>
</evidence>
<dbReference type="Proteomes" id="UP000194903">
    <property type="component" value="Unassembled WGS sequence"/>
</dbReference>
<dbReference type="OrthoDB" id="9811110at2"/>
<dbReference type="PANTHER" id="PTHR43298">
    <property type="entry name" value="MULTIDRUG RESISTANCE PROTEIN NORM-RELATED"/>
    <property type="match status" value="1"/>
</dbReference>
<reference evidence="14 15" key="1">
    <citation type="submission" date="2017-05" db="EMBL/GenBank/DDBJ databases">
        <title>Butyricicoccus porcorum sp. nov. a butyrate-producing bacterium from the swine intestinal tract.</title>
        <authorList>
            <person name="Trachsel J."/>
            <person name="Humphrey S."/>
            <person name="Allen H.K."/>
        </authorList>
    </citation>
    <scope>NUCLEOTIDE SEQUENCE [LARGE SCALE GENOMIC DNA]</scope>
    <source>
        <strain evidence="14">BB10</strain>
    </source>
</reference>
<feature type="transmembrane region" description="Helical" evidence="13">
    <location>
        <begin position="322"/>
        <end position="344"/>
    </location>
</feature>
<dbReference type="NCBIfam" id="TIGR00797">
    <property type="entry name" value="matE"/>
    <property type="match status" value="1"/>
</dbReference>
<feature type="transmembrane region" description="Helical" evidence="13">
    <location>
        <begin position="194"/>
        <end position="216"/>
    </location>
</feature>
<evidence type="ECO:0000256" key="10">
    <source>
        <dbReference type="ARBA" id="ARBA00023065"/>
    </source>
</evidence>
<keyword evidence="8 13" id="KW-0812">Transmembrane</keyword>
<feature type="transmembrane region" description="Helical" evidence="13">
    <location>
        <begin position="167"/>
        <end position="188"/>
    </location>
</feature>
<dbReference type="InterPro" id="IPR048279">
    <property type="entry name" value="MdtK-like"/>
</dbReference>
<organism evidence="14 15">
    <name type="scientific">Butyricicoccus porcorum</name>
    <dbReference type="NCBI Taxonomy" id="1945634"/>
    <lineage>
        <taxon>Bacteria</taxon>
        <taxon>Bacillati</taxon>
        <taxon>Bacillota</taxon>
        <taxon>Clostridia</taxon>
        <taxon>Eubacteriales</taxon>
        <taxon>Butyricicoccaceae</taxon>
        <taxon>Butyricicoccus</taxon>
    </lineage>
</organism>
<comment type="subcellular location">
    <subcellularLocation>
        <location evidence="2">Cell membrane</location>
        <topology evidence="2">Multi-pass membrane protein</topology>
    </subcellularLocation>
</comment>
<feature type="transmembrane region" description="Helical" evidence="13">
    <location>
        <begin position="53"/>
        <end position="77"/>
    </location>
</feature>
<comment type="function">
    <text evidence="1">Multidrug efflux pump.</text>
</comment>
<keyword evidence="6" id="KW-0050">Antiport</keyword>
<dbReference type="PIRSF" id="PIRSF006603">
    <property type="entry name" value="DinF"/>
    <property type="match status" value="1"/>
</dbReference>
<accession>A0A252F6X8</accession>
<feature type="transmembrane region" description="Helical" evidence="13">
    <location>
        <begin position="12"/>
        <end position="33"/>
    </location>
</feature>
<protein>
    <recommendedName>
        <fullName evidence="4">Probable multidrug resistance protein NorM</fullName>
    </recommendedName>
    <alternativeName>
        <fullName evidence="12">Multidrug-efflux transporter</fullName>
    </alternativeName>
</protein>
<keyword evidence="11 13" id="KW-0472">Membrane</keyword>
<evidence type="ECO:0000256" key="12">
    <source>
        <dbReference type="ARBA" id="ARBA00031636"/>
    </source>
</evidence>
<dbReference type="GO" id="GO:0042910">
    <property type="term" value="F:xenobiotic transmembrane transporter activity"/>
    <property type="evidence" value="ECO:0007669"/>
    <property type="project" value="InterPro"/>
</dbReference>
<keyword evidence="15" id="KW-1185">Reference proteome</keyword>
<dbReference type="EMBL" id="NHOC01000002">
    <property type="protein sequence ID" value="OUM21523.1"/>
    <property type="molecule type" value="Genomic_DNA"/>
</dbReference>
<proteinExistence type="inferred from homology"/>
<evidence type="ECO:0000256" key="3">
    <source>
        <dbReference type="ARBA" id="ARBA00010199"/>
    </source>
</evidence>
<evidence type="ECO:0000256" key="9">
    <source>
        <dbReference type="ARBA" id="ARBA00022989"/>
    </source>
</evidence>
<keyword evidence="7" id="KW-1003">Cell membrane</keyword>
<dbReference type="AlphaFoldDB" id="A0A252F6X8"/>
<evidence type="ECO:0000256" key="4">
    <source>
        <dbReference type="ARBA" id="ARBA00020268"/>
    </source>
</evidence>
<dbReference type="GO" id="GO:0006811">
    <property type="term" value="P:monoatomic ion transport"/>
    <property type="evidence" value="ECO:0007669"/>
    <property type="project" value="UniProtKB-KW"/>
</dbReference>
<feature type="transmembrane region" description="Helical" evidence="13">
    <location>
        <begin position="236"/>
        <end position="254"/>
    </location>
</feature>
<feature type="transmembrane region" description="Helical" evidence="13">
    <location>
        <begin position="388"/>
        <end position="411"/>
    </location>
</feature>
<dbReference type="InterPro" id="IPR002528">
    <property type="entry name" value="MATE_fam"/>
</dbReference>
<comment type="caution">
    <text evidence="14">The sequence shown here is derived from an EMBL/GenBank/DDBJ whole genome shotgun (WGS) entry which is preliminary data.</text>
</comment>
<feature type="transmembrane region" description="Helical" evidence="13">
    <location>
        <begin position="97"/>
        <end position="122"/>
    </location>
</feature>
<dbReference type="Pfam" id="PF01554">
    <property type="entry name" value="MatE"/>
    <property type="match status" value="2"/>
</dbReference>
<evidence type="ECO:0000256" key="11">
    <source>
        <dbReference type="ARBA" id="ARBA00023136"/>
    </source>
</evidence>
<evidence type="ECO:0000256" key="8">
    <source>
        <dbReference type="ARBA" id="ARBA00022692"/>
    </source>
</evidence>
<dbReference type="GO" id="GO:0005886">
    <property type="term" value="C:plasma membrane"/>
    <property type="evidence" value="ECO:0007669"/>
    <property type="project" value="UniProtKB-SubCell"/>
</dbReference>
<keyword evidence="5" id="KW-0813">Transport</keyword>
<sequence length="455" mass="49464">MQKENKMGVMPVPRLVLSMAVPIMISMVVQSMYNIVDSIFVARINEQALTATSLAYSAQMLQIAVAVGTGVGVNALVSRRLGAKEYREANEAATTGLILTMLSSLIFVLWGICGSRSFIVLFSDDPAILDYGTTYLQICQTYATGIFLATFFQRILQATGRTVSSMFAQLAGAVVNLILDPIMIFGYFGCPAMGIAGAAIATVIGQWASALCGILLQVIQNKELRFAWKGFRMKAANVLTIYQVGIPTIVTQAFGSVMIALMNMVLIVFSSTAVAFFGVYFKLQNFLFMPLNGMGQASLPVVGYNYGANRLKRVEETYRTTIRYGLVIACIGAVIFMTIPGLLLDAFSASDVMKQMGIPALRIICISFLPASVTMMIGYTVSGLGNGIVNMISTAIRQCIVLIPVVLLFGKLGRIDVIWFAFWISEACALIFAGIQLRKNMERVRKIGRNRGTAM</sequence>
<feature type="transmembrane region" description="Helical" evidence="13">
    <location>
        <begin position="417"/>
        <end position="437"/>
    </location>
</feature>
<dbReference type="RefSeq" id="WP_087017550.1">
    <property type="nucleotide sequence ID" value="NZ_NHOC01000002.1"/>
</dbReference>
<gene>
    <name evidence="14" type="ORF">CBW42_02850</name>
</gene>
<evidence type="ECO:0000256" key="7">
    <source>
        <dbReference type="ARBA" id="ARBA00022475"/>
    </source>
</evidence>